<dbReference type="SUPFAM" id="SSF55874">
    <property type="entry name" value="ATPase domain of HSP90 chaperone/DNA topoisomerase II/histidine kinase"/>
    <property type="match status" value="1"/>
</dbReference>
<evidence type="ECO:0000313" key="9">
    <source>
        <dbReference type="EMBL" id="BAV98492.1"/>
    </source>
</evidence>
<dbReference type="EC" id="5.6.2.2" evidence="3"/>
<name>A0AAU9AKU4_LYSEN</name>
<evidence type="ECO:0000256" key="4">
    <source>
        <dbReference type="ARBA" id="ARBA00022741"/>
    </source>
</evidence>
<keyword evidence="8" id="KW-0413">Isomerase</keyword>
<comment type="catalytic activity">
    <reaction evidence="1">
        <text>ATP-dependent breakage, passage and rejoining of double-stranded DNA.</text>
        <dbReference type="EC" id="5.6.2.2"/>
    </reaction>
</comment>
<dbReference type="Gene3D" id="3.30.565.10">
    <property type="entry name" value="Histidine kinase-like ATPase, C-terminal domain"/>
    <property type="match status" value="1"/>
</dbReference>
<evidence type="ECO:0000256" key="2">
    <source>
        <dbReference type="ARBA" id="ARBA00010708"/>
    </source>
</evidence>
<dbReference type="AlphaFoldDB" id="A0AAU9AKU4"/>
<comment type="similarity">
    <text evidence="2">Belongs to the type II topoisomerase GyrB family.</text>
</comment>
<evidence type="ECO:0000256" key="6">
    <source>
        <dbReference type="ARBA" id="ARBA00023029"/>
    </source>
</evidence>
<reference evidence="9 10" key="1">
    <citation type="journal article" date="2017" name="DNA Res.">
        <title>Complete genome sequence and expression profile of the commercial lytic enzyme producer Lysobacter enzymogenes M497-1.</title>
        <authorList>
            <person name="Takami H."/>
            <person name="Toyoda A."/>
            <person name="Uchiyama I."/>
            <person name="Itoh T."/>
            <person name="Takaki Y."/>
            <person name="Arai W."/>
            <person name="Nishi S."/>
            <person name="Kawai M."/>
            <person name="Shinya K."/>
            <person name="Ikeda H."/>
        </authorList>
    </citation>
    <scope>NUCLEOTIDE SEQUENCE [LARGE SCALE GENOMIC DNA]</scope>
    <source>
        <strain evidence="9 10">M497-1</strain>
    </source>
</reference>
<dbReference type="Proteomes" id="UP000218824">
    <property type="component" value="Chromosome"/>
</dbReference>
<accession>A0AAU9AKU4</accession>
<evidence type="ECO:0000256" key="3">
    <source>
        <dbReference type="ARBA" id="ARBA00012895"/>
    </source>
</evidence>
<dbReference type="GO" id="GO:0003918">
    <property type="term" value="F:DNA topoisomerase type II (double strand cut, ATP-hydrolyzing) activity"/>
    <property type="evidence" value="ECO:0007669"/>
    <property type="project" value="UniProtKB-EC"/>
</dbReference>
<dbReference type="PANTHER" id="PTHR45866">
    <property type="entry name" value="DNA GYRASE/TOPOISOMERASE SUBUNIT B"/>
    <property type="match status" value="1"/>
</dbReference>
<dbReference type="InterPro" id="IPR036890">
    <property type="entry name" value="HATPase_C_sf"/>
</dbReference>
<dbReference type="KEGG" id="lem:LEN_3005"/>
<keyword evidence="7" id="KW-0238">DNA-binding</keyword>
<evidence type="ECO:0000256" key="1">
    <source>
        <dbReference type="ARBA" id="ARBA00000185"/>
    </source>
</evidence>
<dbReference type="GO" id="GO:0005524">
    <property type="term" value="F:ATP binding"/>
    <property type="evidence" value="ECO:0007669"/>
    <property type="project" value="UniProtKB-KW"/>
</dbReference>
<organism evidence="9 10">
    <name type="scientific">Lysobacter enzymogenes</name>
    <dbReference type="NCBI Taxonomy" id="69"/>
    <lineage>
        <taxon>Bacteria</taxon>
        <taxon>Pseudomonadati</taxon>
        <taxon>Pseudomonadota</taxon>
        <taxon>Gammaproteobacteria</taxon>
        <taxon>Lysobacterales</taxon>
        <taxon>Lysobacteraceae</taxon>
        <taxon>Lysobacter</taxon>
    </lineage>
</organism>
<keyword evidence="6" id="KW-0799">Topoisomerase</keyword>
<dbReference type="GeneID" id="83064834"/>
<dbReference type="EMBL" id="AP014940">
    <property type="protein sequence ID" value="BAV98492.1"/>
    <property type="molecule type" value="Genomic_DNA"/>
</dbReference>
<evidence type="ECO:0000256" key="8">
    <source>
        <dbReference type="ARBA" id="ARBA00023235"/>
    </source>
</evidence>
<dbReference type="PANTHER" id="PTHR45866:SF1">
    <property type="entry name" value="DNA GYRASE SUBUNIT B, MITOCHONDRIAL"/>
    <property type="match status" value="1"/>
</dbReference>
<dbReference type="RefSeq" id="WP_096378947.1">
    <property type="nucleotide sequence ID" value="NZ_AP014940.1"/>
</dbReference>
<dbReference type="GO" id="GO:0003677">
    <property type="term" value="F:DNA binding"/>
    <property type="evidence" value="ECO:0007669"/>
    <property type="project" value="UniProtKB-KW"/>
</dbReference>
<protein>
    <recommendedName>
        <fullName evidence="3">DNA topoisomerase (ATP-hydrolyzing)</fullName>
        <ecNumber evidence="3">5.6.2.2</ecNumber>
    </recommendedName>
</protein>
<proteinExistence type="inferred from homology"/>
<evidence type="ECO:0000313" key="10">
    <source>
        <dbReference type="Proteomes" id="UP000218824"/>
    </source>
</evidence>
<keyword evidence="5" id="KW-0067">ATP-binding</keyword>
<evidence type="ECO:0000256" key="5">
    <source>
        <dbReference type="ARBA" id="ARBA00022840"/>
    </source>
</evidence>
<sequence>MESHFSPQNIEVVSAMEAVRRRQHMYFDTGKADIASELAMQALCHAADEAMDGRCNTVSVRVSGSRVEVRYDCGMPLTPDPYDPQWTVAEMFLLTLRGCSSRKKHIEIGSEFCGIGLGILNAVCSEMDVDTVDAGQGVHLRFQRGEQIGTCVVTPSDRPDGTRIEFELDNSVLAETALSETALGAALERLAARFPGIAVSLDFRR</sequence>
<gene>
    <name evidence="9" type="ORF">LEN_3005</name>
</gene>
<keyword evidence="4" id="KW-0547">Nucleotide-binding</keyword>
<evidence type="ECO:0000256" key="7">
    <source>
        <dbReference type="ARBA" id="ARBA00023125"/>
    </source>
</evidence>